<dbReference type="Proteomes" id="UP001266305">
    <property type="component" value="Unassembled WGS sequence"/>
</dbReference>
<organism evidence="2 3">
    <name type="scientific">Saguinus oedipus</name>
    <name type="common">Cotton-top tamarin</name>
    <name type="synonym">Oedipomidas oedipus</name>
    <dbReference type="NCBI Taxonomy" id="9490"/>
    <lineage>
        <taxon>Eukaryota</taxon>
        <taxon>Metazoa</taxon>
        <taxon>Chordata</taxon>
        <taxon>Craniata</taxon>
        <taxon>Vertebrata</taxon>
        <taxon>Euteleostomi</taxon>
        <taxon>Mammalia</taxon>
        <taxon>Eutheria</taxon>
        <taxon>Euarchontoglires</taxon>
        <taxon>Primates</taxon>
        <taxon>Haplorrhini</taxon>
        <taxon>Platyrrhini</taxon>
        <taxon>Cebidae</taxon>
        <taxon>Callitrichinae</taxon>
        <taxon>Saguinus</taxon>
    </lineage>
</organism>
<evidence type="ECO:0000313" key="3">
    <source>
        <dbReference type="Proteomes" id="UP001266305"/>
    </source>
</evidence>
<dbReference type="EMBL" id="JASSZA010000013">
    <property type="protein sequence ID" value="KAK2095060.1"/>
    <property type="molecule type" value="Genomic_DNA"/>
</dbReference>
<protein>
    <submittedName>
        <fullName evidence="2">Uncharacterized protein</fullName>
    </submittedName>
</protein>
<keyword evidence="3" id="KW-1185">Reference proteome</keyword>
<sequence>MQTWASPKGEEGDPALHCSRCTLPPIAKVTSVDKRYQVCQTKGALKSSEVTKVSLMLNHTLSTGLCFIFNGFSTENKHDTTWRTASVPSYTNQGLKLAMKQSTHHRKEFLKSAKTQILRGNLSSIHSGPMLRHPQTIDRQFKGKKHDSTEKVMLRDEET</sequence>
<accession>A0ABQ9UDH3</accession>
<proteinExistence type="predicted"/>
<reference evidence="2 3" key="1">
    <citation type="submission" date="2023-05" db="EMBL/GenBank/DDBJ databases">
        <title>B98-5 Cell Line De Novo Hybrid Assembly: An Optical Mapping Approach.</title>
        <authorList>
            <person name="Kananen K."/>
            <person name="Auerbach J.A."/>
            <person name="Kautto E."/>
            <person name="Blachly J.S."/>
        </authorList>
    </citation>
    <scope>NUCLEOTIDE SEQUENCE [LARGE SCALE GENOMIC DNA]</scope>
    <source>
        <strain evidence="2">B95-8</strain>
        <tissue evidence="2">Cell line</tissue>
    </source>
</reference>
<evidence type="ECO:0000313" key="2">
    <source>
        <dbReference type="EMBL" id="KAK2095060.1"/>
    </source>
</evidence>
<comment type="caution">
    <text evidence="2">The sequence shown here is derived from an EMBL/GenBank/DDBJ whole genome shotgun (WGS) entry which is preliminary data.</text>
</comment>
<evidence type="ECO:0000256" key="1">
    <source>
        <dbReference type="SAM" id="MobiDB-lite"/>
    </source>
</evidence>
<name>A0ABQ9UDH3_SAGOE</name>
<gene>
    <name evidence="2" type="ORF">P7K49_026476</name>
</gene>
<feature type="region of interest" description="Disordered" evidence="1">
    <location>
        <begin position="140"/>
        <end position="159"/>
    </location>
</feature>